<dbReference type="InterPro" id="IPR016039">
    <property type="entry name" value="Thiolase-like"/>
</dbReference>
<dbReference type="InterPro" id="IPR055140">
    <property type="entry name" value="Thiolase_C_2"/>
</dbReference>
<dbReference type="InterPro" id="IPR020616">
    <property type="entry name" value="Thiolase_N"/>
</dbReference>
<dbReference type="SUPFAM" id="SSF53901">
    <property type="entry name" value="Thiolase-like"/>
    <property type="match status" value="2"/>
</dbReference>
<reference evidence="3 4" key="1">
    <citation type="submission" date="2018-06" db="EMBL/GenBank/DDBJ databases">
        <authorList>
            <consortium name="Pathogen Informatics"/>
            <person name="Doyle S."/>
        </authorList>
    </citation>
    <scope>NUCLEOTIDE SEQUENCE [LARGE SCALE GENOMIC DNA]</scope>
    <source>
        <strain evidence="3 4">NCTC10742</strain>
    </source>
</reference>
<dbReference type="PANTHER" id="PTHR42870">
    <property type="entry name" value="ACETYL-COA C-ACETYLTRANSFERASE"/>
    <property type="match status" value="1"/>
</dbReference>
<name>A0A378SRH8_9MYCO</name>
<sequence>MRRAAIVGAGMTPFAEHFALGIKDLIPMAFSACAASVDKGLAKDDLQAAWIGAMGTADGFPSGILADTLGLPNLPVTRVENSCATGHDAIRNALFGIASGAFDVALVIGADKLRDTTSAGMLWEWEAMARDMAWDYPLGLVAPAGFALHVRRYLHESPATEEHLAMVAVKNHRHGANNPKARLRFEITMEQALNAPTVVTPFRLYDCAPQSDGAAALVIASEDVVDKFTDRPVWLRGVGLGLDSVMHQHKPDLTTFPASTRAAKQAFAMAGMTPSDVDVAEVHDFLTGIELISYEDLGFAEKLGGYKLLEAEVTSVGGALPVNPSGGLKAKGHPPGATGVAQCVELFAQLRGDAVNQVDGARIGLAHNIGGPTAVAAVTILEGPDGG</sequence>
<dbReference type="RefSeq" id="WP_013471278.1">
    <property type="nucleotide sequence ID" value="NZ_JACKST010000084.1"/>
</dbReference>
<feature type="domain" description="Thiolase C-terminal" evidence="2">
    <location>
        <begin position="243"/>
        <end position="382"/>
    </location>
</feature>
<evidence type="ECO:0000313" key="4">
    <source>
        <dbReference type="Proteomes" id="UP000254291"/>
    </source>
</evidence>
<dbReference type="EMBL" id="UGQM01000001">
    <property type="protein sequence ID" value="STZ44708.1"/>
    <property type="molecule type" value="Genomic_DNA"/>
</dbReference>
<keyword evidence="3" id="KW-0808">Transferase</keyword>
<gene>
    <name evidence="3" type="ORF">NCTC10742_03950</name>
</gene>
<dbReference type="Pfam" id="PF22691">
    <property type="entry name" value="Thiolase_C_1"/>
    <property type="match status" value="1"/>
</dbReference>
<dbReference type="Gene3D" id="3.40.47.10">
    <property type="match status" value="1"/>
</dbReference>
<evidence type="ECO:0000313" key="3">
    <source>
        <dbReference type="EMBL" id="STZ44708.1"/>
    </source>
</evidence>
<dbReference type="AlphaFoldDB" id="A0A378SRH8"/>
<feature type="domain" description="Thiolase N-terminal" evidence="1">
    <location>
        <begin position="5"/>
        <end position="223"/>
    </location>
</feature>
<protein>
    <submittedName>
        <fullName evidence="3">Acetyl-CoA acetyltransferase</fullName>
    </submittedName>
</protein>
<dbReference type="Pfam" id="PF00108">
    <property type="entry name" value="Thiolase_N"/>
    <property type="match status" value="1"/>
</dbReference>
<dbReference type="InterPro" id="IPR002155">
    <property type="entry name" value="Thiolase"/>
</dbReference>
<accession>A0A378SRH8</accession>
<dbReference type="CDD" id="cd00829">
    <property type="entry name" value="SCP-x_thiolase"/>
    <property type="match status" value="1"/>
</dbReference>
<dbReference type="PANTHER" id="PTHR42870:SF6">
    <property type="entry name" value="ACETYL-COA C-ACYLTRANSFERASE"/>
    <property type="match status" value="1"/>
</dbReference>
<organism evidence="3 4">
    <name type="scientific">Mycolicibacterium gilvum</name>
    <dbReference type="NCBI Taxonomy" id="1804"/>
    <lineage>
        <taxon>Bacteria</taxon>
        <taxon>Bacillati</taxon>
        <taxon>Actinomycetota</taxon>
        <taxon>Actinomycetes</taxon>
        <taxon>Mycobacteriales</taxon>
        <taxon>Mycobacteriaceae</taxon>
        <taxon>Mycolicibacterium</taxon>
    </lineage>
</organism>
<evidence type="ECO:0000259" key="1">
    <source>
        <dbReference type="Pfam" id="PF00108"/>
    </source>
</evidence>
<dbReference type="GO" id="GO:0016747">
    <property type="term" value="F:acyltransferase activity, transferring groups other than amino-acyl groups"/>
    <property type="evidence" value="ECO:0007669"/>
    <property type="project" value="InterPro"/>
</dbReference>
<evidence type="ECO:0000259" key="2">
    <source>
        <dbReference type="Pfam" id="PF22691"/>
    </source>
</evidence>
<dbReference type="PIRSF" id="PIRSF000429">
    <property type="entry name" value="Ac-CoA_Ac_transf"/>
    <property type="match status" value="1"/>
</dbReference>
<proteinExistence type="predicted"/>
<dbReference type="Proteomes" id="UP000254291">
    <property type="component" value="Unassembled WGS sequence"/>
</dbReference>